<evidence type="ECO:0000256" key="2">
    <source>
        <dbReference type="ARBA" id="ARBA00009637"/>
    </source>
</evidence>
<evidence type="ECO:0000313" key="9">
    <source>
        <dbReference type="Proteomes" id="UP001165042"/>
    </source>
</evidence>
<dbReference type="PANTHER" id="PTHR39289">
    <property type="match status" value="1"/>
</dbReference>
<evidence type="ECO:0000256" key="5">
    <source>
        <dbReference type="ARBA" id="ARBA00023239"/>
    </source>
</evidence>
<protein>
    <recommendedName>
        <fullName evidence="4">L-ectoine synthase</fullName>
        <ecNumber evidence="3">4.2.1.108</ecNumber>
    </recommendedName>
    <alternativeName>
        <fullName evidence="6">N-acetyldiaminobutyrate dehydratase</fullName>
    </alternativeName>
</protein>
<comment type="caution">
    <text evidence="8">The sequence shown here is derived from an EMBL/GenBank/DDBJ whole genome shotgun (WGS) entry which is preliminary data.</text>
</comment>
<organism evidence="8 9">
    <name type="scientific">Actinokineospora globicatena</name>
    <dbReference type="NCBI Taxonomy" id="103729"/>
    <lineage>
        <taxon>Bacteria</taxon>
        <taxon>Bacillati</taxon>
        <taxon>Actinomycetota</taxon>
        <taxon>Actinomycetes</taxon>
        <taxon>Pseudonocardiales</taxon>
        <taxon>Pseudonocardiaceae</taxon>
        <taxon>Actinokineospora</taxon>
    </lineage>
</organism>
<dbReference type="PANTHER" id="PTHR39289:SF1">
    <property type="entry name" value="L-ECTOINE SYNTHASE"/>
    <property type="match status" value="1"/>
</dbReference>
<sequence length="125" mass="13755">MLIRHKDTVNTVDWGNGLSHRLLVESDGMGFAMAHTVVAAGTSSRLQYRQHLEACYCVSGKGEVHSADGSVRQIIEPGVLYALDQHDAHTLIAASGDDMHLISVFNPPIRGDERHRLDPDGYSQY</sequence>
<reference evidence="8" key="1">
    <citation type="submission" date="2023-02" db="EMBL/GenBank/DDBJ databases">
        <title>Actinokineospora globicatena NBRC 15670.</title>
        <authorList>
            <person name="Ichikawa N."/>
            <person name="Sato H."/>
            <person name="Tonouchi N."/>
        </authorList>
    </citation>
    <scope>NUCLEOTIDE SEQUENCE</scope>
    <source>
        <strain evidence="8">NBRC 15670</strain>
    </source>
</reference>
<dbReference type="CDD" id="cd06978">
    <property type="entry name" value="cupin_EctC"/>
    <property type="match status" value="1"/>
</dbReference>
<evidence type="ECO:0000256" key="6">
    <source>
        <dbReference type="ARBA" id="ARBA00033271"/>
    </source>
</evidence>
<dbReference type="GO" id="GO:0033990">
    <property type="term" value="F:ectoine synthase activity"/>
    <property type="evidence" value="ECO:0007669"/>
    <property type="project" value="UniProtKB-EC"/>
</dbReference>
<dbReference type="Proteomes" id="UP001165042">
    <property type="component" value="Unassembled WGS sequence"/>
</dbReference>
<dbReference type="GO" id="GO:0019491">
    <property type="term" value="P:ectoine biosynthetic process"/>
    <property type="evidence" value="ECO:0007669"/>
    <property type="project" value="InterPro"/>
</dbReference>
<dbReference type="EC" id="4.2.1.108" evidence="3"/>
<dbReference type="Pfam" id="PF06339">
    <property type="entry name" value="Ectoine_synth"/>
    <property type="match status" value="1"/>
</dbReference>
<evidence type="ECO:0000256" key="7">
    <source>
        <dbReference type="ARBA" id="ARBA00048714"/>
    </source>
</evidence>
<dbReference type="SUPFAM" id="SSF51182">
    <property type="entry name" value="RmlC-like cupins"/>
    <property type="match status" value="1"/>
</dbReference>
<keyword evidence="5" id="KW-0456">Lyase</keyword>
<gene>
    <name evidence="8" type="primary">ectC</name>
    <name evidence="8" type="ORF">Aglo03_20040</name>
</gene>
<evidence type="ECO:0000256" key="4">
    <source>
        <dbReference type="ARBA" id="ARBA00019707"/>
    </source>
</evidence>
<proteinExistence type="inferred from homology"/>
<evidence type="ECO:0000313" key="8">
    <source>
        <dbReference type="EMBL" id="GLW91188.1"/>
    </source>
</evidence>
<keyword evidence="9" id="KW-1185">Reference proteome</keyword>
<dbReference type="InterPro" id="IPR014710">
    <property type="entry name" value="RmlC-like_jellyroll"/>
</dbReference>
<dbReference type="EMBL" id="BSSD01000002">
    <property type="protein sequence ID" value="GLW91188.1"/>
    <property type="molecule type" value="Genomic_DNA"/>
</dbReference>
<dbReference type="Gene3D" id="2.60.120.10">
    <property type="entry name" value="Jelly Rolls"/>
    <property type="match status" value="1"/>
</dbReference>
<dbReference type="InterPro" id="IPR011051">
    <property type="entry name" value="RmlC_Cupin_sf"/>
</dbReference>
<dbReference type="InterPro" id="IPR010462">
    <property type="entry name" value="Ectoine_synth"/>
</dbReference>
<accession>A0A9W6V9P9</accession>
<evidence type="ECO:0000256" key="3">
    <source>
        <dbReference type="ARBA" id="ARBA00013192"/>
    </source>
</evidence>
<dbReference type="RefSeq" id="WP_253835467.1">
    <property type="nucleotide sequence ID" value="NZ_BAAAVC010000003.1"/>
</dbReference>
<comment type="similarity">
    <text evidence="2">Belongs to the ectoine synthase family.</text>
</comment>
<dbReference type="NCBIfam" id="NF009806">
    <property type="entry name" value="PRK13290.1"/>
    <property type="match status" value="1"/>
</dbReference>
<evidence type="ECO:0000256" key="1">
    <source>
        <dbReference type="ARBA" id="ARBA00005181"/>
    </source>
</evidence>
<comment type="pathway">
    <text evidence="1">Amine and polyamine biosynthesis; ectoine biosynthesis; L-ectoine from L-aspartate 4-semialdehyde: step 3/3.</text>
</comment>
<comment type="catalytic activity">
    <reaction evidence="7">
        <text>(2S)-4-acetamido-2-aminobutanoate = L-ectoine + H2O</text>
        <dbReference type="Rhea" id="RHEA:17281"/>
        <dbReference type="ChEBI" id="CHEBI:15377"/>
        <dbReference type="ChEBI" id="CHEBI:58515"/>
        <dbReference type="ChEBI" id="CHEBI:58929"/>
        <dbReference type="EC" id="4.2.1.108"/>
    </reaction>
</comment>
<dbReference type="AlphaFoldDB" id="A0A9W6V9P9"/>
<name>A0A9W6V9P9_9PSEU</name>